<keyword evidence="1" id="KW-0812">Transmembrane</keyword>
<proteinExistence type="predicted"/>
<sequence length="569" mass="64592">MRMRVVILFSVVASVLSQFTSQTYPDPRLDPISCRVTFASPICDPSGVLTDEERTNLHQRVNQLHTVTAGIRNTSPACALNPDKNLDVIVAVIDKIGVIPSAPVDIEKFANNLKRRYQNFQDVGVCDTMVLIVNSRQDRQSNKLFFLMIKFAFNRNIGYFKSGQYALGLEGMIEIVVAAYSNSHIVQVPSPELYKPEAIIPTSEPIVPFRAAGLPNSVQPVKINSKFTSTEEIDEKDKVWVSIMQQAVARCGSQLEDLPFHVRAVVEDPSNEHQALFFLKFTEAMSISLQLISDSRYNSIEEEVEGHKDVIGIREKACFAGILALRSAYFFSNLYIKNVGNCFARAEDQETASCCNILGEILQMCGLCCYITCPPLPEIITRKLAFHPPKKGLTYTVHLKELPEKKIQSIEELIGQEFDIKPKRMSPAITLDYEQTMKYVKPFIVRTSYGNHLICVKCTPRRVTTIEEFKNQAITIQIFVINRKNSCLGKLVCENASSNGRMKYHLYLVLRFFRSFVKQKIPHYTILKRNFYSLLIYIYIYIAIILINEEAISIPRVPVVLYQRNLQGT</sequence>
<dbReference type="GO" id="GO:0005892">
    <property type="term" value="C:acetylcholine-gated channel complex"/>
    <property type="evidence" value="ECO:0007669"/>
    <property type="project" value="InterPro"/>
</dbReference>
<dbReference type="PANTHER" id="PTHR33748">
    <property type="entry name" value="PROTEIN CBG04600"/>
    <property type="match status" value="1"/>
</dbReference>
<reference evidence="4" key="1">
    <citation type="submission" date="2016-11" db="UniProtKB">
        <authorList>
            <consortium name="WormBaseParasite"/>
        </authorList>
    </citation>
    <scope>IDENTIFICATION</scope>
</reference>
<evidence type="ECO:0000313" key="3">
    <source>
        <dbReference type="Proteomes" id="UP000095283"/>
    </source>
</evidence>
<organism evidence="3 4">
    <name type="scientific">Heterorhabditis bacteriophora</name>
    <name type="common">Entomopathogenic nematode worm</name>
    <dbReference type="NCBI Taxonomy" id="37862"/>
    <lineage>
        <taxon>Eukaryota</taxon>
        <taxon>Metazoa</taxon>
        <taxon>Ecdysozoa</taxon>
        <taxon>Nematoda</taxon>
        <taxon>Chromadorea</taxon>
        <taxon>Rhabditida</taxon>
        <taxon>Rhabditina</taxon>
        <taxon>Rhabditomorpha</taxon>
        <taxon>Strongyloidea</taxon>
        <taxon>Heterorhabditidae</taxon>
        <taxon>Heterorhabditis</taxon>
    </lineage>
</organism>
<keyword evidence="1" id="KW-1133">Transmembrane helix</keyword>
<feature type="transmembrane region" description="Helical" evidence="1">
    <location>
        <begin position="531"/>
        <end position="548"/>
    </location>
</feature>
<protein>
    <submittedName>
        <fullName evidence="4">Inositol-pentakisphosphate 2-kinase</fullName>
    </submittedName>
</protein>
<dbReference type="Proteomes" id="UP000095283">
    <property type="component" value="Unplaced"/>
</dbReference>
<dbReference type="InterPro" id="IPR033438">
    <property type="entry name" value="MOLO1"/>
</dbReference>
<feature type="chain" id="PRO_5009310840" evidence="2">
    <location>
        <begin position="18"/>
        <end position="569"/>
    </location>
</feature>
<feature type="signal peptide" evidence="2">
    <location>
        <begin position="1"/>
        <end position="17"/>
    </location>
</feature>
<name>A0A1I7WWM9_HETBA</name>
<accession>A0A1I7WWM9</accession>
<dbReference type="Pfam" id="PF17175">
    <property type="entry name" value="MOLO1"/>
    <property type="match status" value="1"/>
</dbReference>
<dbReference type="PANTHER" id="PTHR33748:SF3">
    <property type="entry name" value="TPM_PHOSPHATASE DOMAIN-CONTAINING PROTEIN"/>
    <property type="match status" value="1"/>
</dbReference>
<dbReference type="AlphaFoldDB" id="A0A1I7WWM9"/>
<evidence type="ECO:0000256" key="1">
    <source>
        <dbReference type="SAM" id="Phobius"/>
    </source>
</evidence>
<dbReference type="Gene3D" id="3.10.310.50">
    <property type="match status" value="1"/>
</dbReference>
<keyword evidence="1" id="KW-0472">Membrane</keyword>
<keyword evidence="2" id="KW-0732">Signal</keyword>
<evidence type="ECO:0000313" key="4">
    <source>
        <dbReference type="WBParaSite" id="Hba_09605"/>
    </source>
</evidence>
<dbReference type="WBParaSite" id="Hba_09605">
    <property type="protein sequence ID" value="Hba_09605"/>
    <property type="gene ID" value="Hba_09605"/>
</dbReference>
<keyword evidence="3" id="KW-1185">Reference proteome</keyword>
<evidence type="ECO:0000256" key="2">
    <source>
        <dbReference type="SAM" id="SignalP"/>
    </source>
</evidence>